<evidence type="ECO:0000259" key="3">
    <source>
        <dbReference type="PROSITE" id="PS51154"/>
    </source>
</evidence>
<organism evidence="4 5">
    <name type="scientific">Besnoitia besnoiti</name>
    <name type="common">Apicomplexan protozoan</name>
    <dbReference type="NCBI Taxonomy" id="94643"/>
    <lineage>
        <taxon>Eukaryota</taxon>
        <taxon>Sar</taxon>
        <taxon>Alveolata</taxon>
        <taxon>Apicomplexa</taxon>
        <taxon>Conoidasida</taxon>
        <taxon>Coccidia</taxon>
        <taxon>Eucoccidiorida</taxon>
        <taxon>Eimeriorina</taxon>
        <taxon>Sarcocystidae</taxon>
        <taxon>Besnoitia</taxon>
    </lineage>
</organism>
<accession>A0A2A9MCM8</accession>
<evidence type="ECO:0000256" key="1">
    <source>
        <dbReference type="SAM" id="MobiDB-lite"/>
    </source>
</evidence>
<feature type="region of interest" description="Disordered" evidence="1">
    <location>
        <begin position="319"/>
        <end position="338"/>
    </location>
</feature>
<dbReference type="RefSeq" id="XP_029217695.1">
    <property type="nucleotide sequence ID" value="XM_029366264.1"/>
</dbReference>
<dbReference type="SUPFAM" id="SSF52087">
    <property type="entry name" value="CRAL/TRIO domain"/>
    <property type="match status" value="1"/>
</dbReference>
<dbReference type="PROSITE" id="PS51154">
    <property type="entry name" value="MACRO"/>
    <property type="match status" value="1"/>
</dbReference>
<dbReference type="Pfam" id="PF01661">
    <property type="entry name" value="Macro"/>
    <property type="match status" value="1"/>
</dbReference>
<feature type="region of interest" description="Disordered" evidence="1">
    <location>
        <begin position="344"/>
        <end position="372"/>
    </location>
</feature>
<feature type="compositionally biased region" description="Low complexity" evidence="1">
    <location>
        <begin position="464"/>
        <end position="477"/>
    </location>
</feature>
<sequence>MAMDFGRAVSDAVVWLSAEIRKTLEDDDKAFASSGLPRASATVCYGDEEWKTAEEKGRDGRSEEKRVFASRRQRAAAPASSVSLDCLVCWQDALEASPLLLDGGFAAPTPSTRGESPNETLGACVADETGCGASSAFPRAQTASSKPTLTSACPLSPSSASFASAGAGDFCDRDGGPRSPFPVDVALNQRLYLHYGDPCALKVDALVCFTSEAYRPIDALGARLELIGGDELASEVRHLERCKAGEARICRSFNLPSSHIVYTVGPRCNSKYLTATHNALNGCIRESLLLLEEKSLSTVALPFFVPSVSKKSASPSPVAACASPAYPPGSPPSLRATGLEPRGLQRVRSAEGAQAESESGAEQKKPDALGGDERAAYIHTTLRSLRRWMERLRSKVDAVVLFANDIQEMRMCDSFVRLYFPRNPTEEAEARWGLPEEIGNEFGQIEVAERRIRIARDGPQKAGSFSESSDGSFASFPSRKGEITAQFGGLFMRASDDESDQEDTARTKPGESEDRRVILGSTDVSFTDAKASTETEKRIQALNANYDVRGDLDSETLYHRYLRQASAIADCVAFQQLDKIGFLYPCGTDKAGRPVIVFLAALFPSTPLDAGLVLLYIVKKLDPYIRDKYTLLYVNTEVHHSHMPSMALWREFFHLFSKYENTLDELLVLHPGLLFKAAFACSWPYLPTHLWSGTSYLQTVQELFEHVEEKQVRLPNYVLEFDRKPRKRILGLSL</sequence>
<dbReference type="EMBL" id="NWUJ01000008">
    <property type="protein sequence ID" value="PFH33686.1"/>
    <property type="molecule type" value="Genomic_DNA"/>
</dbReference>
<reference evidence="4 5" key="1">
    <citation type="submission" date="2017-09" db="EMBL/GenBank/DDBJ databases">
        <title>Genome sequencing of Besnoitia besnoiti strain Bb-Ger1.</title>
        <authorList>
            <person name="Schares G."/>
            <person name="Venepally P."/>
            <person name="Lorenzi H.A."/>
        </authorList>
    </citation>
    <scope>NUCLEOTIDE SEQUENCE [LARGE SCALE GENOMIC DNA]</scope>
    <source>
        <strain evidence="4 5">Bb-Ger1</strain>
    </source>
</reference>
<dbReference type="InterPro" id="IPR002589">
    <property type="entry name" value="Macro_dom"/>
</dbReference>
<dbReference type="InterPro" id="IPR043472">
    <property type="entry name" value="Macro_dom-like"/>
</dbReference>
<dbReference type="GeneID" id="40312829"/>
<feature type="domain" description="CRAL-TRIO" evidence="2">
    <location>
        <begin position="570"/>
        <end position="715"/>
    </location>
</feature>
<evidence type="ECO:0000313" key="4">
    <source>
        <dbReference type="EMBL" id="PFH33686.1"/>
    </source>
</evidence>
<proteinExistence type="predicted"/>
<dbReference type="KEGG" id="bbes:BESB_079020"/>
<dbReference type="Gene3D" id="3.40.220.10">
    <property type="entry name" value="Leucine Aminopeptidase, subunit E, domain 1"/>
    <property type="match status" value="1"/>
</dbReference>
<feature type="region of interest" description="Disordered" evidence="1">
    <location>
        <begin position="494"/>
        <end position="514"/>
    </location>
</feature>
<dbReference type="Pfam" id="PF13716">
    <property type="entry name" value="CRAL_TRIO_2"/>
    <property type="match status" value="1"/>
</dbReference>
<dbReference type="STRING" id="94643.A0A2A9MCM8"/>
<evidence type="ECO:0000313" key="5">
    <source>
        <dbReference type="Proteomes" id="UP000224006"/>
    </source>
</evidence>
<dbReference type="InterPro" id="IPR001251">
    <property type="entry name" value="CRAL-TRIO_dom"/>
</dbReference>
<dbReference type="PROSITE" id="PS50191">
    <property type="entry name" value="CRAL_TRIO"/>
    <property type="match status" value="1"/>
</dbReference>
<feature type="domain" description="Macro" evidence="3">
    <location>
        <begin position="178"/>
        <end position="420"/>
    </location>
</feature>
<dbReference type="Proteomes" id="UP000224006">
    <property type="component" value="Chromosome VII"/>
</dbReference>
<evidence type="ECO:0000259" key="2">
    <source>
        <dbReference type="PROSITE" id="PS50191"/>
    </source>
</evidence>
<dbReference type="Gene3D" id="3.40.525.10">
    <property type="entry name" value="CRAL-TRIO lipid binding domain"/>
    <property type="match status" value="1"/>
</dbReference>
<feature type="region of interest" description="Disordered" evidence="1">
    <location>
        <begin position="457"/>
        <end position="477"/>
    </location>
</feature>
<dbReference type="VEuPathDB" id="ToxoDB:BESB_079020"/>
<dbReference type="SUPFAM" id="SSF52949">
    <property type="entry name" value="Macro domain-like"/>
    <property type="match status" value="1"/>
</dbReference>
<dbReference type="PANTHER" id="PTHR11106:SF72">
    <property type="entry name" value="GANGLIOSIDE-INDUCED DIFFERENTIATION-ASSOCIATED PROTEIN 2"/>
    <property type="match status" value="1"/>
</dbReference>
<feature type="compositionally biased region" description="Basic and acidic residues" evidence="1">
    <location>
        <begin position="361"/>
        <end position="372"/>
    </location>
</feature>
<keyword evidence="5" id="KW-1185">Reference proteome</keyword>
<feature type="compositionally biased region" description="Low complexity" evidence="1">
    <location>
        <begin position="350"/>
        <end position="360"/>
    </location>
</feature>
<dbReference type="PANTHER" id="PTHR11106">
    <property type="entry name" value="GANGLIOSIDE INDUCED DIFFERENTIATION ASSOCIATED PROTEIN 2-RELATED"/>
    <property type="match status" value="1"/>
</dbReference>
<dbReference type="InterPro" id="IPR036865">
    <property type="entry name" value="CRAL-TRIO_dom_sf"/>
</dbReference>
<protein>
    <submittedName>
        <fullName evidence="4">Macro domain-containing protein</fullName>
    </submittedName>
</protein>
<dbReference type="CDD" id="cd00170">
    <property type="entry name" value="SEC14"/>
    <property type="match status" value="1"/>
</dbReference>
<name>A0A2A9MCM8_BESBE</name>
<dbReference type="AlphaFoldDB" id="A0A2A9MCM8"/>
<comment type="caution">
    <text evidence="4">The sequence shown here is derived from an EMBL/GenBank/DDBJ whole genome shotgun (WGS) entry which is preliminary data.</text>
</comment>
<gene>
    <name evidence="4" type="ORF">BESB_079020</name>
</gene>
<dbReference type="OrthoDB" id="365077at2759"/>
<feature type="compositionally biased region" description="Basic and acidic residues" evidence="1">
    <location>
        <begin position="503"/>
        <end position="514"/>
    </location>
</feature>